<reference evidence="3 8" key="4">
    <citation type="submission" date="2014-04" db="EMBL/GenBank/DDBJ databases">
        <title>Transcriptional profiles of Haloferax mediterranei on the basis of nitrogen availability.</title>
        <authorList>
            <person name="Bautista V."/>
        </authorList>
    </citation>
    <scope>NUCLEOTIDE SEQUENCE [LARGE SCALE GENOMIC DNA]</scope>
    <source>
        <strain evidence="3">ATCC 33500</strain>
        <strain evidence="8">ATCC 33500 / DSM 1411 / JCM 8866 / NBRC 14739 / NCIMB 2177 / R-4</strain>
    </source>
</reference>
<dbReference type="PATRIC" id="fig|523841.21.peg.2923"/>
<dbReference type="RefSeq" id="WP_004059987.1">
    <property type="nucleotide sequence ID" value="NC_017941.2"/>
</dbReference>
<dbReference type="OrthoDB" id="953at2157"/>
<evidence type="ECO:0000256" key="1">
    <source>
        <dbReference type="SAM" id="MobiDB-lite"/>
    </source>
</evidence>
<reference evidence="2" key="5">
    <citation type="submission" date="2014-05" db="EMBL/GenBank/DDBJ databases">
        <authorList>
            <person name="Wang L."/>
            <person name="Yang H."/>
            <person name="Xiang H."/>
        </authorList>
    </citation>
    <scope>NUCLEOTIDE SEQUENCE</scope>
    <source>
        <strain evidence="2">CGMCC 1.2087</strain>
    </source>
</reference>
<dbReference type="Proteomes" id="UP000006469">
    <property type="component" value="Chromosome"/>
</dbReference>
<reference evidence="2 6" key="2">
    <citation type="journal article" date="2012" name="J. Bacteriol.">
        <title>Complete genome sequence of the metabolically versatile halophilic archaeon Haloferax mediterranei, a poly(3-hydroxybutyrate-co-3-hydroxyvalerate) producer.</title>
        <authorList>
            <person name="Han J."/>
            <person name="Zhang F."/>
            <person name="Hou J."/>
            <person name="Liu X."/>
            <person name="Li M."/>
            <person name="Liu H."/>
            <person name="Cai L."/>
            <person name="Zhang B."/>
            <person name="Chen Y."/>
            <person name="Zhou J."/>
            <person name="Hu S."/>
            <person name="Xiang H."/>
        </authorList>
    </citation>
    <scope>NUCLEOTIDE SEQUENCE [LARGE SCALE GENOMIC DNA]</scope>
    <source>
        <strain evidence="6">ATCC 33500 / DSM 1411 / JCM 8866 / NBRC 14739 / NCIMB 2177 / R-4</strain>
        <strain evidence="2">CGMCC 1.2087</strain>
    </source>
</reference>
<evidence type="ECO:0000313" key="8">
    <source>
        <dbReference type="Proteomes" id="UP000027075"/>
    </source>
</evidence>
<dbReference type="EMBL" id="CP007551">
    <property type="protein sequence ID" value="AHZ23591.1"/>
    <property type="molecule type" value="Genomic_DNA"/>
</dbReference>
<reference evidence="5 9" key="6">
    <citation type="submission" date="2019-04" db="EMBL/GenBank/DDBJ databases">
        <title>Methylomes of two halophilic Archaea, Haloarcula marismortui and Haloferax mediterranei.</title>
        <authorList>
            <person name="DasSarma S."/>
            <person name="DasSarma P."/>
            <person name="DasSarma S."/>
            <person name="Fomenkov A."/>
            <person name="Vincze T."/>
            <person name="Anton B.P."/>
            <person name="Roberts R.J."/>
        </authorList>
    </citation>
    <scope>NUCLEOTIDE SEQUENCE [LARGE SCALE GENOMIC DNA]</scope>
    <source>
        <strain evidence="5">ATCC 33500</strain>
        <strain evidence="9">ATCC 33500 / DSM 1411 / JCM 8866 / NBRC 14739 / NCIMB 2177 / R-4</strain>
    </source>
</reference>
<dbReference type="EMBL" id="CP039139">
    <property type="protein sequence ID" value="QCQ76345.1"/>
    <property type="molecule type" value="Genomic_DNA"/>
</dbReference>
<dbReference type="EMBL" id="CP001868">
    <property type="protein sequence ID" value="AFK20217.1"/>
    <property type="molecule type" value="Genomic_DNA"/>
</dbReference>
<evidence type="ECO:0000313" key="6">
    <source>
        <dbReference type="Proteomes" id="UP000006469"/>
    </source>
</evidence>
<accession>I3R7K7</accession>
<dbReference type="SUPFAM" id="SSF50475">
    <property type="entry name" value="FMN-binding split barrel"/>
    <property type="match status" value="1"/>
</dbReference>
<reference evidence="4 7" key="3">
    <citation type="journal article" date="2014" name="PLoS Genet.">
        <title>Phylogenetically driven sequencing of extremely halophilic archaea reveals strategies for static and dynamic osmo-response.</title>
        <authorList>
            <person name="Becker E.A."/>
            <person name="Seitzer P.M."/>
            <person name="Tritt A."/>
            <person name="Larsen D."/>
            <person name="Krusor M."/>
            <person name="Yao A.I."/>
            <person name="Wu D."/>
            <person name="Madern D."/>
            <person name="Eisen J.A."/>
            <person name="Darling A.E."/>
            <person name="Facciotti M.T."/>
        </authorList>
    </citation>
    <scope>NUCLEOTIDE SEQUENCE [LARGE SCALE GENOMIC DNA]</scope>
    <source>
        <strain evidence="4">ATCC 33500</strain>
        <strain evidence="7">ATCC 33500 / DSM 1411 / JCM 8866 / NBRC 14739 / NCIMB 2177 / R-4</strain>
    </source>
</reference>
<sequence>MTDTSPIEMDEDERDEFLGNGGTGVISFSTPDDDAPHSVPVSYGYDATESTFYFRLALGGNKSDVIDRAVTFVTYSHEDDEWRSVVASGRLEEVSEESIATESLQGLERVHIPLVDIFGVPSRDVPFGFYRLTTEKLTSRKESKTMT</sequence>
<dbReference type="AlphaFoldDB" id="I3R7K7"/>
<feature type="region of interest" description="Disordered" evidence="1">
    <location>
        <begin position="1"/>
        <end position="33"/>
    </location>
</feature>
<proteinExistence type="predicted"/>
<evidence type="ECO:0000313" key="4">
    <source>
        <dbReference type="EMBL" id="ELZ99075.1"/>
    </source>
</evidence>
<evidence type="ECO:0000313" key="9">
    <source>
        <dbReference type="Proteomes" id="UP000299011"/>
    </source>
</evidence>
<name>I3R7K7_HALMT</name>
<dbReference type="Proteomes" id="UP000299011">
    <property type="component" value="Chromosome"/>
</dbReference>
<dbReference type="KEGG" id="hme:HFX_2536"/>
<dbReference type="EMBL" id="AOLO01000012">
    <property type="protein sequence ID" value="ELZ99075.1"/>
    <property type="molecule type" value="Genomic_DNA"/>
</dbReference>
<dbReference type="InterPro" id="IPR024747">
    <property type="entry name" value="Pyridox_Oxase-rel"/>
</dbReference>
<evidence type="ECO:0000313" key="7">
    <source>
        <dbReference type="Proteomes" id="UP000011603"/>
    </source>
</evidence>
<dbReference type="HOGENOM" id="CLU_124266_1_1_2"/>
<dbReference type="PaxDb" id="523841-HFX_2536"/>
<dbReference type="Pfam" id="PF12900">
    <property type="entry name" value="Pyridox_ox_2"/>
    <property type="match status" value="1"/>
</dbReference>
<evidence type="ECO:0000313" key="2">
    <source>
        <dbReference type="EMBL" id="AFK20217.1"/>
    </source>
</evidence>
<gene>
    <name evidence="2" type="ordered locus">HFX_2536</name>
    <name evidence="3" type="ORF">BM92_13500</name>
    <name evidence="4" type="ORF">C439_14489</name>
    <name evidence="5" type="ORF">E6P09_14085</name>
</gene>
<evidence type="ECO:0000313" key="5">
    <source>
        <dbReference type="EMBL" id="QCQ76345.1"/>
    </source>
</evidence>
<evidence type="ECO:0000313" key="3">
    <source>
        <dbReference type="EMBL" id="AHZ23591.1"/>
    </source>
</evidence>
<dbReference type="InterPro" id="IPR012349">
    <property type="entry name" value="Split_barrel_FMN-bd"/>
</dbReference>
<dbReference type="Gene3D" id="2.30.110.10">
    <property type="entry name" value="Electron Transport, Fmn-binding Protein, Chain A"/>
    <property type="match status" value="1"/>
</dbReference>
<organism evidence="2 6">
    <name type="scientific">Haloferax mediterranei (strain ATCC 33500 / DSM 1411 / JCM 8866 / NBRC 14739 / NCIMB 2177 / R-4)</name>
    <name type="common">Halobacterium mediterranei</name>
    <dbReference type="NCBI Taxonomy" id="523841"/>
    <lineage>
        <taxon>Archaea</taxon>
        <taxon>Methanobacteriati</taxon>
        <taxon>Methanobacteriota</taxon>
        <taxon>Stenosarchaea group</taxon>
        <taxon>Halobacteria</taxon>
        <taxon>Halobacteriales</taxon>
        <taxon>Haloferacaceae</taxon>
        <taxon>Haloferax</taxon>
    </lineage>
</organism>
<protein>
    <submittedName>
        <fullName evidence="3">Flavin-nucleotide-binding protein</fullName>
    </submittedName>
    <submittedName>
        <fullName evidence="5">Pyridoxamine 5'-phosphate oxidase family protein</fullName>
    </submittedName>
</protein>
<reference evidence="2" key="1">
    <citation type="journal article" date="2012" name="Appl. Environ. Microbiol.">
        <title>Identification of the haloarchaeal phasin (PhaP) that functions in polyhydroxyalkanoate accumulation and granule formation in Haloferax mediterranei.</title>
        <authorList>
            <person name="Cai S."/>
            <person name="Cai L."/>
            <person name="Liu H."/>
            <person name="Liu X."/>
            <person name="Han J."/>
            <person name="Zhou J."/>
            <person name="Xiang H."/>
        </authorList>
    </citation>
    <scope>NUCLEOTIDE SEQUENCE</scope>
    <source>
        <strain evidence="2">CGMCC 1.2087</strain>
    </source>
</reference>
<keyword evidence="7" id="KW-1185">Reference proteome</keyword>
<dbReference type="GeneID" id="40157568"/>
<dbReference type="Proteomes" id="UP000027075">
    <property type="component" value="Chromosome"/>
</dbReference>
<dbReference type="Proteomes" id="UP000011603">
    <property type="component" value="Unassembled WGS sequence"/>
</dbReference>
<dbReference type="eggNOG" id="arCOG00513">
    <property type="taxonomic scope" value="Archaea"/>
</dbReference>